<evidence type="ECO:0000313" key="1">
    <source>
        <dbReference type="EMBL" id="SEK99984.1"/>
    </source>
</evidence>
<dbReference type="EMBL" id="FOAP01000003">
    <property type="protein sequence ID" value="SEK99984.1"/>
    <property type="molecule type" value="Genomic_DNA"/>
</dbReference>
<protein>
    <submittedName>
        <fullName evidence="1">Uncharacterized protein</fullName>
    </submittedName>
</protein>
<evidence type="ECO:0000313" key="2">
    <source>
        <dbReference type="Proteomes" id="UP000182719"/>
    </source>
</evidence>
<proteinExistence type="predicted"/>
<dbReference type="Proteomes" id="UP000182719">
    <property type="component" value="Unassembled WGS sequence"/>
</dbReference>
<keyword evidence="2" id="KW-1185">Reference proteome</keyword>
<dbReference type="AlphaFoldDB" id="A0A1H7LLZ9"/>
<accession>A0A1H7LLZ9</accession>
<gene>
    <name evidence="1" type="ORF">SAMN05444354_103278</name>
</gene>
<sequence length="110" mass="12592">MSCCIQNHPLSPVQRCGADPLEAAKILKTFESLYAAANPEAKEVADADVAEVEQAEDWTSIAELPEWKQRCIKSYYTCKDKGWTGKCDDCFRYCEGQRNWPLRTCRPRKE</sequence>
<organism evidence="1 2">
    <name type="scientific">Stigmatella aurantiaca</name>
    <dbReference type="NCBI Taxonomy" id="41"/>
    <lineage>
        <taxon>Bacteria</taxon>
        <taxon>Pseudomonadati</taxon>
        <taxon>Myxococcota</taxon>
        <taxon>Myxococcia</taxon>
        <taxon>Myxococcales</taxon>
        <taxon>Cystobacterineae</taxon>
        <taxon>Archangiaceae</taxon>
        <taxon>Stigmatella</taxon>
    </lineage>
</organism>
<name>A0A1H7LLZ9_STIAU</name>
<reference evidence="2" key="1">
    <citation type="submission" date="2016-10" db="EMBL/GenBank/DDBJ databases">
        <authorList>
            <person name="Varghese N."/>
            <person name="Submissions S."/>
        </authorList>
    </citation>
    <scope>NUCLEOTIDE SEQUENCE [LARGE SCALE GENOMIC DNA]</scope>
    <source>
        <strain evidence="2">DSM 17044</strain>
    </source>
</reference>